<dbReference type="Proteomes" id="UP000887229">
    <property type="component" value="Unassembled WGS sequence"/>
</dbReference>
<gene>
    <name evidence="2" type="ORF">F5Z01DRAFT_405060</name>
</gene>
<evidence type="ECO:0000313" key="3">
    <source>
        <dbReference type="Proteomes" id="UP000887229"/>
    </source>
</evidence>
<dbReference type="AlphaFoldDB" id="A0A9P8CS27"/>
<dbReference type="GeneID" id="70290424"/>
<dbReference type="RefSeq" id="XP_046121548.1">
    <property type="nucleotide sequence ID" value="XM_046259521.1"/>
</dbReference>
<sequence length="131" mass="15064">MLKFFVSFAIFCGPVAHILFQHIVDREHSTNRLALVCERMILSITQMEVCYNPTACTRLRDLETGEIIVMHSDSGGSKVNGFRNGPLKMLTQPNKPHYIYELLIKNERRSSATGRDVNRCLRYRMIMPTTT</sequence>
<evidence type="ECO:0000256" key="1">
    <source>
        <dbReference type="SAM" id="SignalP"/>
    </source>
</evidence>
<protein>
    <submittedName>
        <fullName evidence="2">Uncharacterized protein</fullName>
    </submittedName>
</protein>
<proteinExistence type="predicted"/>
<keyword evidence="1" id="KW-0732">Signal</keyword>
<evidence type="ECO:0000313" key="2">
    <source>
        <dbReference type="EMBL" id="KAG9257624.1"/>
    </source>
</evidence>
<reference evidence="2" key="1">
    <citation type="journal article" date="2021" name="IMA Fungus">
        <title>Genomic characterization of three marine fungi, including Emericellopsis atlantica sp. nov. with signatures of a generalist lifestyle and marine biomass degradation.</title>
        <authorList>
            <person name="Hagestad O.C."/>
            <person name="Hou L."/>
            <person name="Andersen J.H."/>
            <person name="Hansen E.H."/>
            <person name="Altermark B."/>
            <person name="Li C."/>
            <person name="Kuhnert E."/>
            <person name="Cox R.J."/>
            <person name="Crous P.W."/>
            <person name="Spatafora J.W."/>
            <person name="Lail K."/>
            <person name="Amirebrahimi M."/>
            <person name="Lipzen A."/>
            <person name="Pangilinan J."/>
            <person name="Andreopoulos W."/>
            <person name="Hayes R.D."/>
            <person name="Ng V."/>
            <person name="Grigoriev I.V."/>
            <person name="Jackson S.A."/>
            <person name="Sutton T.D.S."/>
            <person name="Dobson A.D.W."/>
            <person name="Rama T."/>
        </authorList>
    </citation>
    <scope>NUCLEOTIDE SEQUENCE</scope>
    <source>
        <strain evidence="2">TS7</strain>
    </source>
</reference>
<feature type="signal peptide" evidence="1">
    <location>
        <begin position="1"/>
        <end position="17"/>
    </location>
</feature>
<keyword evidence="3" id="KW-1185">Reference proteome</keyword>
<feature type="chain" id="PRO_5040218926" evidence="1">
    <location>
        <begin position="18"/>
        <end position="131"/>
    </location>
</feature>
<comment type="caution">
    <text evidence="2">The sequence shown here is derived from an EMBL/GenBank/DDBJ whole genome shotgun (WGS) entry which is preliminary data.</text>
</comment>
<accession>A0A9P8CS27</accession>
<organism evidence="2 3">
    <name type="scientific">Emericellopsis atlantica</name>
    <dbReference type="NCBI Taxonomy" id="2614577"/>
    <lineage>
        <taxon>Eukaryota</taxon>
        <taxon>Fungi</taxon>
        <taxon>Dikarya</taxon>
        <taxon>Ascomycota</taxon>
        <taxon>Pezizomycotina</taxon>
        <taxon>Sordariomycetes</taxon>
        <taxon>Hypocreomycetidae</taxon>
        <taxon>Hypocreales</taxon>
        <taxon>Bionectriaceae</taxon>
        <taxon>Emericellopsis</taxon>
    </lineage>
</organism>
<name>A0A9P8CS27_9HYPO</name>
<dbReference type="EMBL" id="MU251245">
    <property type="protein sequence ID" value="KAG9257624.1"/>
    <property type="molecule type" value="Genomic_DNA"/>
</dbReference>